<reference evidence="1 4" key="1">
    <citation type="submission" date="2016-07" db="EMBL/GenBank/DDBJ databases">
        <title>Characterization of isolates of Eisenbergiella tayi derived from blood cultures, using whole genome sequencing.</title>
        <authorList>
            <person name="Burdz T."/>
            <person name="Wiebe D."/>
            <person name="Huynh C."/>
            <person name="Bernard K."/>
        </authorList>
    </citation>
    <scope>NUCLEOTIDE SEQUENCE [LARGE SCALE GENOMIC DNA]</scope>
    <source>
        <strain evidence="1 4">NML 110608</strain>
    </source>
</reference>
<proteinExistence type="predicted"/>
<dbReference type="PANTHER" id="PTHR10000:SF8">
    <property type="entry name" value="HAD SUPERFAMILY HYDROLASE-LIKE, TYPE 3"/>
    <property type="match status" value="1"/>
</dbReference>
<dbReference type="AlphaFoldDB" id="A0A1E3AJH7"/>
<evidence type="ECO:0000313" key="1">
    <source>
        <dbReference type="EMBL" id="ODM08812.1"/>
    </source>
</evidence>
<dbReference type="GO" id="GO:0000287">
    <property type="term" value="F:magnesium ion binding"/>
    <property type="evidence" value="ECO:0007669"/>
    <property type="project" value="TreeGrafter"/>
</dbReference>
<comment type="caution">
    <text evidence="1">The sequence shown here is derived from an EMBL/GenBank/DDBJ whole genome shotgun (WGS) entry which is preliminary data.</text>
</comment>
<dbReference type="GO" id="GO:0016791">
    <property type="term" value="F:phosphatase activity"/>
    <property type="evidence" value="ECO:0007669"/>
    <property type="project" value="TreeGrafter"/>
</dbReference>
<keyword evidence="1" id="KW-0413">Isomerase</keyword>
<dbReference type="RefSeq" id="WP_069151090.1">
    <property type="nucleotide sequence ID" value="NZ_DAWDRA010000120.1"/>
</dbReference>
<evidence type="ECO:0000313" key="5">
    <source>
        <dbReference type="Proteomes" id="UP000094271"/>
    </source>
</evidence>
<dbReference type="NCBIfam" id="TIGR00099">
    <property type="entry name" value="Cof-subfamily"/>
    <property type="match status" value="1"/>
</dbReference>
<dbReference type="Gene3D" id="3.40.50.1000">
    <property type="entry name" value="HAD superfamily/HAD-like"/>
    <property type="match status" value="1"/>
</dbReference>
<evidence type="ECO:0000313" key="4">
    <source>
        <dbReference type="Proteomes" id="UP000094067"/>
    </source>
</evidence>
<sequence length="269" mass="29905">MSMLCVDKDIKAAVFDVDGTLYDYRNGCVPHSAIDAVARLKEKGYFIIVATGRTMAMLNPQITEELAPDYYILSNGALVSDRNSLIFFSNPFSRKETDLLVDLTNAYGGAMILKYQNENCIYFDYEAGRKLWDVGPGMVEEQTFFDEKHKTHNRKLPIGISIYGDGELKQEIQRFFTVDEFKDAHGIDVMREGVHKMAGLKRLLKGLGLGPENIIAFGDSGNDVEMITQAAIGVAMGNGKKELQQAADYVSPCSWEDGIAEALHTLQLI</sequence>
<dbReference type="EMBL" id="MEHD01000032">
    <property type="protein sequence ID" value="ODR51695.1"/>
    <property type="molecule type" value="Genomic_DNA"/>
</dbReference>
<evidence type="ECO:0000313" key="3">
    <source>
        <dbReference type="EMBL" id="ODR53969.1"/>
    </source>
</evidence>
<dbReference type="SUPFAM" id="SSF56784">
    <property type="entry name" value="HAD-like"/>
    <property type="match status" value="1"/>
</dbReference>
<organism evidence="1 4">
    <name type="scientific">Eisenbergiella tayi</name>
    <dbReference type="NCBI Taxonomy" id="1432052"/>
    <lineage>
        <taxon>Bacteria</taxon>
        <taxon>Bacillati</taxon>
        <taxon>Bacillota</taxon>
        <taxon>Clostridia</taxon>
        <taxon>Lachnospirales</taxon>
        <taxon>Lachnospiraceae</taxon>
        <taxon>Eisenbergiella</taxon>
    </lineage>
</organism>
<accession>A0A1E3AJH7</accession>
<dbReference type="OrthoDB" id="9810101at2"/>
<dbReference type="SFLD" id="SFLDS00003">
    <property type="entry name" value="Haloacid_Dehalogenase"/>
    <property type="match status" value="1"/>
</dbReference>
<dbReference type="Proteomes" id="UP000094067">
    <property type="component" value="Unassembled WGS sequence"/>
</dbReference>
<name>A0A1E3AJH7_9FIRM</name>
<dbReference type="PANTHER" id="PTHR10000">
    <property type="entry name" value="PHOSPHOSERINE PHOSPHATASE"/>
    <property type="match status" value="1"/>
</dbReference>
<dbReference type="InterPro" id="IPR023214">
    <property type="entry name" value="HAD_sf"/>
</dbReference>
<dbReference type="EMBL" id="MEHA01000003">
    <property type="protein sequence ID" value="ODR53969.1"/>
    <property type="molecule type" value="Genomic_DNA"/>
</dbReference>
<dbReference type="Gene3D" id="3.30.1240.10">
    <property type="match status" value="1"/>
</dbReference>
<dbReference type="GO" id="GO:0016853">
    <property type="term" value="F:isomerase activity"/>
    <property type="evidence" value="ECO:0007669"/>
    <property type="project" value="UniProtKB-KW"/>
</dbReference>
<dbReference type="Proteomes" id="UP000094869">
    <property type="component" value="Unassembled WGS sequence"/>
</dbReference>
<dbReference type="InterPro" id="IPR036412">
    <property type="entry name" value="HAD-like_sf"/>
</dbReference>
<reference evidence="2 6" key="2">
    <citation type="submission" date="2016-08" db="EMBL/GenBank/DDBJ databases">
        <title>Characterization of Isolates of Eisenbergiella tayi Derived from Blood Cultures, Using Whole Genome Sequencing.</title>
        <authorList>
            <person name="Bernier A.-M."/>
            <person name="Burdz T."/>
            <person name="Wiebe D."/>
            <person name="Bernard K."/>
        </authorList>
    </citation>
    <scope>NUCLEOTIDE SEQUENCE [LARGE SCALE GENOMIC DNA]</scope>
    <source>
        <strain evidence="2 6">NML120146</strain>
    </source>
</reference>
<evidence type="ECO:0000313" key="2">
    <source>
        <dbReference type="EMBL" id="ODR51695.1"/>
    </source>
</evidence>
<reference evidence="3 5" key="3">
    <citation type="submission" date="2016-08" db="EMBL/GenBank/DDBJ databases">
        <authorList>
            <person name="Seilhamer J.J."/>
        </authorList>
    </citation>
    <scope>NUCLEOTIDE SEQUENCE [LARGE SCALE GENOMIC DNA]</scope>
    <source>
        <strain evidence="3 5">NML150140-1</strain>
    </source>
</reference>
<gene>
    <name evidence="3" type="ORF">BEI59_05260</name>
    <name evidence="1" type="ORF">BEI61_00441</name>
    <name evidence="2" type="ORF">BEI63_21145</name>
</gene>
<dbReference type="Pfam" id="PF08282">
    <property type="entry name" value="Hydrolase_3"/>
    <property type="match status" value="1"/>
</dbReference>
<dbReference type="SFLD" id="SFLDG01140">
    <property type="entry name" value="C2.B:_Phosphomannomutase_and_P"/>
    <property type="match status" value="1"/>
</dbReference>
<dbReference type="Proteomes" id="UP000094271">
    <property type="component" value="Unassembled WGS sequence"/>
</dbReference>
<dbReference type="EMBL" id="MCGH01000001">
    <property type="protein sequence ID" value="ODM08812.1"/>
    <property type="molecule type" value="Genomic_DNA"/>
</dbReference>
<protein>
    <submittedName>
        <fullName evidence="1">Putative bifunctional phosphatase/peptidyl-prolyl cis-trans isomerase</fullName>
    </submittedName>
</protein>
<dbReference type="PROSITE" id="PS01229">
    <property type="entry name" value="COF_2"/>
    <property type="match status" value="1"/>
</dbReference>
<dbReference type="GO" id="GO:0005829">
    <property type="term" value="C:cytosol"/>
    <property type="evidence" value="ECO:0007669"/>
    <property type="project" value="TreeGrafter"/>
</dbReference>
<dbReference type="InterPro" id="IPR000150">
    <property type="entry name" value="Cof"/>
</dbReference>
<evidence type="ECO:0000313" key="6">
    <source>
        <dbReference type="Proteomes" id="UP000094869"/>
    </source>
</evidence>
<keyword evidence="6" id="KW-1185">Reference proteome</keyword>